<dbReference type="InterPro" id="IPR015661">
    <property type="entry name" value="Bub1/Mad3"/>
</dbReference>
<gene>
    <name evidence="7" type="primary">PDPK1</name>
    <name evidence="7" type="ORF">KSP40_PGU013903</name>
</gene>
<dbReference type="Proteomes" id="UP001412067">
    <property type="component" value="Unassembled WGS sequence"/>
</dbReference>
<dbReference type="SMART" id="SM00220">
    <property type="entry name" value="S_TKc"/>
    <property type="match status" value="1"/>
</dbReference>
<dbReference type="GO" id="GO:0016301">
    <property type="term" value="F:kinase activity"/>
    <property type="evidence" value="ECO:0007669"/>
    <property type="project" value="UniProtKB-KW"/>
</dbReference>
<evidence type="ECO:0000259" key="5">
    <source>
        <dbReference type="PROSITE" id="PS50011"/>
    </source>
</evidence>
<dbReference type="Gene3D" id="1.25.40.430">
    <property type="match status" value="1"/>
</dbReference>
<dbReference type="InterPro" id="IPR008271">
    <property type="entry name" value="Ser/Thr_kinase_AS"/>
</dbReference>
<keyword evidence="4" id="KW-0137">Centromere</keyword>
<keyword evidence="7" id="KW-0418">Kinase</keyword>
<dbReference type="Pfam" id="PF00069">
    <property type="entry name" value="Pkinase"/>
    <property type="match status" value="1"/>
</dbReference>
<dbReference type="PANTHER" id="PTHR14030:SF4">
    <property type="entry name" value="BUB1 KINASE, ISOFORM A-RELATED"/>
    <property type="match status" value="1"/>
</dbReference>
<dbReference type="SUPFAM" id="SSF56112">
    <property type="entry name" value="Protein kinase-like (PK-like)"/>
    <property type="match status" value="1"/>
</dbReference>
<keyword evidence="3" id="KW-0995">Kinetochore</keyword>
<dbReference type="SMART" id="SM00777">
    <property type="entry name" value="Mad3_BUB1_I"/>
    <property type="match status" value="1"/>
</dbReference>
<reference evidence="7 8" key="1">
    <citation type="journal article" date="2022" name="Nat. Plants">
        <title>Genomes of leafy and leafless Platanthera orchids illuminate the evolution of mycoheterotrophy.</title>
        <authorList>
            <person name="Li M.H."/>
            <person name="Liu K.W."/>
            <person name="Li Z."/>
            <person name="Lu H.C."/>
            <person name="Ye Q.L."/>
            <person name="Zhang D."/>
            <person name="Wang J.Y."/>
            <person name="Li Y.F."/>
            <person name="Zhong Z.M."/>
            <person name="Liu X."/>
            <person name="Yu X."/>
            <person name="Liu D.K."/>
            <person name="Tu X.D."/>
            <person name="Liu B."/>
            <person name="Hao Y."/>
            <person name="Liao X.Y."/>
            <person name="Jiang Y.T."/>
            <person name="Sun W.H."/>
            <person name="Chen J."/>
            <person name="Chen Y.Q."/>
            <person name="Ai Y."/>
            <person name="Zhai J.W."/>
            <person name="Wu S.S."/>
            <person name="Zhou Z."/>
            <person name="Hsiao Y.Y."/>
            <person name="Wu W.L."/>
            <person name="Chen Y.Y."/>
            <person name="Lin Y.F."/>
            <person name="Hsu J.L."/>
            <person name="Li C.Y."/>
            <person name="Wang Z.W."/>
            <person name="Zhao X."/>
            <person name="Zhong W.Y."/>
            <person name="Ma X.K."/>
            <person name="Ma L."/>
            <person name="Huang J."/>
            <person name="Chen G.Z."/>
            <person name="Huang M.Z."/>
            <person name="Huang L."/>
            <person name="Peng D.H."/>
            <person name="Luo Y.B."/>
            <person name="Zou S.Q."/>
            <person name="Chen S.P."/>
            <person name="Lan S."/>
            <person name="Tsai W.C."/>
            <person name="Van de Peer Y."/>
            <person name="Liu Z.J."/>
        </authorList>
    </citation>
    <scope>NUCLEOTIDE SEQUENCE [LARGE SCALE GENOMIC DNA]</scope>
    <source>
        <strain evidence="7">Lor288</strain>
    </source>
</reference>
<evidence type="ECO:0000256" key="2">
    <source>
        <dbReference type="ARBA" id="ARBA00022454"/>
    </source>
</evidence>
<keyword evidence="8" id="KW-1185">Reference proteome</keyword>
<name>A0ABR2MCJ1_9ASPA</name>
<evidence type="ECO:0000256" key="3">
    <source>
        <dbReference type="ARBA" id="ARBA00022838"/>
    </source>
</evidence>
<dbReference type="PROSITE" id="PS00108">
    <property type="entry name" value="PROTEIN_KINASE_ST"/>
    <property type="match status" value="1"/>
</dbReference>
<dbReference type="EMBL" id="JBBWWR010000009">
    <property type="protein sequence ID" value="KAK8961339.1"/>
    <property type="molecule type" value="Genomic_DNA"/>
</dbReference>
<evidence type="ECO:0000259" key="6">
    <source>
        <dbReference type="PROSITE" id="PS51489"/>
    </source>
</evidence>
<dbReference type="PROSITE" id="PS51489">
    <property type="entry name" value="BUB1_N"/>
    <property type="match status" value="1"/>
</dbReference>
<evidence type="ECO:0000256" key="4">
    <source>
        <dbReference type="ARBA" id="ARBA00023328"/>
    </source>
</evidence>
<comment type="caution">
    <text evidence="7">The sequence shown here is derived from an EMBL/GenBank/DDBJ whole genome shotgun (WGS) entry which is preliminary data.</text>
</comment>
<dbReference type="InterPro" id="IPR011009">
    <property type="entry name" value="Kinase-like_dom_sf"/>
</dbReference>
<feature type="domain" description="BUB1 N-terminal" evidence="6">
    <location>
        <begin position="18"/>
        <end position="184"/>
    </location>
</feature>
<sequence>MLEFSRRPEQAVAGSLVHFSHAQSLSPGAHRSPRSFADPLFPWLTAISQALDAFRQNPEGYGDRLKILLENCISNFSNDEQYRNDARFLKICILYADAIQDFKLIFEMMEAKGICQGLSMLFEAYTVYLIAKGDLMEANKVYKLGISRKAQPLERLKKMYDLFLKHVQEILQNGAPESQVHDILKERQEQLCIDPWSTSVIDGFQKKMDSYLRKQTGYHCSNKVYSGKTSLSSLQNSSRNKLLELGGKKYQIKGCSGVGGFAKVYKALVESNPDDIVALKIQRPSFPWEFYMYRLLDERIPSEERSSFGFAHRAHIYTDSSILVINYLPHGNLQDAINSHLVAQKVMDEVLCVYYSIEMLRILEALHSVGIIHGDFKPDNLLIRYAGEDLDEDAFTSRTGNWADQGLCLVDWGRGIDFRLFPSGIKFVGDCQTSGFSCVEMQEKQPWTYQVDTYGLCVIVHMMLHGSYMELERRTNSDGTHHFQIKKPFKRYWKVELWSNLFSTLLNRRSTESDVQVLQGLRKSFEDYMCNNQPLIRKLKQLLSRQKSSLCLT</sequence>
<keyword evidence="2" id="KW-0158">Chromosome</keyword>
<protein>
    <submittedName>
        <fullName evidence="7">3-phosphoinositide-dependent protein kinase 1</fullName>
    </submittedName>
</protein>
<keyword evidence="7" id="KW-0808">Transferase</keyword>
<accession>A0ABR2MCJ1</accession>
<proteinExistence type="predicted"/>
<feature type="domain" description="Protein kinase" evidence="5">
    <location>
        <begin position="250"/>
        <end position="553"/>
    </location>
</feature>
<dbReference type="InterPro" id="IPR013212">
    <property type="entry name" value="Mad3/Bub1_I"/>
</dbReference>
<dbReference type="PROSITE" id="PS50011">
    <property type="entry name" value="PROTEIN_KINASE_DOM"/>
    <property type="match status" value="1"/>
</dbReference>
<dbReference type="Gene3D" id="1.10.510.10">
    <property type="entry name" value="Transferase(Phosphotransferase) domain 1"/>
    <property type="match status" value="1"/>
</dbReference>
<evidence type="ECO:0000256" key="1">
    <source>
        <dbReference type="ARBA" id="ARBA00004629"/>
    </source>
</evidence>
<organism evidence="7 8">
    <name type="scientific">Platanthera guangdongensis</name>
    <dbReference type="NCBI Taxonomy" id="2320717"/>
    <lineage>
        <taxon>Eukaryota</taxon>
        <taxon>Viridiplantae</taxon>
        <taxon>Streptophyta</taxon>
        <taxon>Embryophyta</taxon>
        <taxon>Tracheophyta</taxon>
        <taxon>Spermatophyta</taxon>
        <taxon>Magnoliopsida</taxon>
        <taxon>Liliopsida</taxon>
        <taxon>Asparagales</taxon>
        <taxon>Orchidaceae</taxon>
        <taxon>Orchidoideae</taxon>
        <taxon>Orchideae</taxon>
        <taxon>Orchidinae</taxon>
        <taxon>Platanthera</taxon>
    </lineage>
</organism>
<dbReference type="Pfam" id="PF08311">
    <property type="entry name" value="Mad3_BUB1_I"/>
    <property type="match status" value="1"/>
</dbReference>
<comment type="subcellular location">
    <subcellularLocation>
        <location evidence="1">Chromosome</location>
        <location evidence="1">Centromere</location>
        <location evidence="1">Kinetochore</location>
    </subcellularLocation>
</comment>
<evidence type="ECO:0000313" key="8">
    <source>
        <dbReference type="Proteomes" id="UP001412067"/>
    </source>
</evidence>
<evidence type="ECO:0000313" key="7">
    <source>
        <dbReference type="EMBL" id="KAK8961339.1"/>
    </source>
</evidence>
<dbReference type="InterPro" id="IPR000719">
    <property type="entry name" value="Prot_kinase_dom"/>
</dbReference>
<dbReference type="PANTHER" id="PTHR14030">
    <property type="entry name" value="MITOTIC CHECKPOINT SERINE/THREONINE-PROTEIN KINASE BUB1"/>
    <property type="match status" value="1"/>
</dbReference>